<organism evidence="1 2">
    <name type="scientific">Rosistilla carotiformis</name>
    <dbReference type="NCBI Taxonomy" id="2528017"/>
    <lineage>
        <taxon>Bacteria</taxon>
        <taxon>Pseudomonadati</taxon>
        <taxon>Planctomycetota</taxon>
        <taxon>Planctomycetia</taxon>
        <taxon>Pirellulales</taxon>
        <taxon>Pirellulaceae</taxon>
        <taxon>Rosistilla</taxon>
    </lineage>
</organism>
<dbReference type="EMBL" id="CP036348">
    <property type="protein sequence ID" value="QDV66372.1"/>
    <property type="molecule type" value="Genomic_DNA"/>
</dbReference>
<gene>
    <name evidence="1" type="ORF">Poly24_00560</name>
</gene>
<accession>A0A518JLF2</accession>
<evidence type="ECO:0000313" key="1">
    <source>
        <dbReference type="EMBL" id="QDV66372.1"/>
    </source>
</evidence>
<evidence type="ECO:0008006" key="3">
    <source>
        <dbReference type="Google" id="ProtNLM"/>
    </source>
</evidence>
<sequence length="315" mass="35502">MRIALPGKSFSFLSHQIRHLKMVRLANRRPTSQYVLFLDATCWSIIALMLSPLSRRSTLLYLSMFHQQLASTSYFRNLSLKLFRQLIAWSDTKVVLLECDDDCIRPSLRFNGTRKIVLPMPRSTSFLPGSRQSCRSNKMSLRVGLGGTIRPQKGTLDPAFLSAVIMGAKQSETPMELVAGFPDRQGFRENLPCEIKFVDTTHYDDYLRFIESLDVLVVNLRKDHYWYRSSGVVQDALSAGAYVIVNDYPVARSQVSTPVAVGAVYREFVELTTALRSVPAKLGSGFECRSLKWNEARTSKAISDTFAKAFVVHAS</sequence>
<evidence type="ECO:0000313" key="2">
    <source>
        <dbReference type="Proteomes" id="UP000315082"/>
    </source>
</evidence>
<dbReference type="AlphaFoldDB" id="A0A518JLF2"/>
<reference evidence="1 2" key="1">
    <citation type="submission" date="2019-02" db="EMBL/GenBank/DDBJ databases">
        <title>Deep-cultivation of Planctomycetes and their phenomic and genomic characterization uncovers novel biology.</title>
        <authorList>
            <person name="Wiegand S."/>
            <person name="Jogler M."/>
            <person name="Boedeker C."/>
            <person name="Pinto D."/>
            <person name="Vollmers J."/>
            <person name="Rivas-Marin E."/>
            <person name="Kohn T."/>
            <person name="Peeters S.H."/>
            <person name="Heuer A."/>
            <person name="Rast P."/>
            <person name="Oberbeckmann S."/>
            <person name="Bunk B."/>
            <person name="Jeske O."/>
            <person name="Meyerdierks A."/>
            <person name="Storesund J.E."/>
            <person name="Kallscheuer N."/>
            <person name="Luecker S."/>
            <person name="Lage O.M."/>
            <person name="Pohl T."/>
            <person name="Merkel B.J."/>
            <person name="Hornburger P."/>
            <person name="Mueller R.-W."/>
            <person name="Bruemmer F."/>
            <person name="Labrenz M."/>
            <person name="Spormann A.M."/>
            <person name="Op den Camp H."/>
            <person name="Overmann J."/>
            <person name="Amann R."/>
            <person name="Jetten M.S.M."/>
            <person name="Mascher T."/>
            <person name="Medema M.H."/>
            <person name="Devos D.P."/>
            <person name="Kaster A.-K."/>
            <person name="Ovreas L."/>
            <person name="Rohde M."/>
            <person name="Galperin M.Y."/>
            <person name="Jogler C."/>
        </authorList>
    </citation>
    <scope>NUCLEOTIDE SEQUENCE [LARGE SCALE GENOMIC DNA]</scope>
    <source>
        <strain evidence="1 2">Poly24</strain>
    </source>
</reference>
<keyword evidence="2" id="KW-1185">Reference proteome</keyword>
<dbReference type="Proteomes" id="UP000315082">
    <property type="component" value="Chromosome"/>
</dbReference>
<name>A0A518JLF2_9BACT</name>
<protein>
    <recommendedName>
        <fullName evidence="3">Glycosyl transferases group 1</fullName>
    </recommendedName>
</protein>
<dbReference type="KEGG" id="rcf:Poly24_00560"/>
<proteinExistence type="predicted"/>